<evidence type="ECO:0000313" key="2">
    <source>
        <dbReference type="EMBL" id="MBT8797443.1"/>
    </source>
</evidence>
<evidence type="ECO:0000313" key="3">
    <source>
        <dbReference type="Proteomes" id="UP000740605"/>
    </source>
</evidence>
<organism evidence="2 3">
    <name type="scientific">Microbacterium flavum</name>
    <dbReference type="NCBI Taxonomy" id="415216"/>
    <lineage>
        <taxon>Bacteria</taxon>
        <taxon>Bacillati</taxon>
        <taxon>Actinomycetota</taxon>
        <taxon>Actinomycetes</taxon>
        <taxon>Micrococcales</taxon>
        <taxon>Microbacteriaceae</taxon>
        <taxon>Microbacterium</taxon>
    </lineage>
</organism>
<evidence type="ECO:0000259" key="1">
    <source>
        <dbReference type="Pfam" id="PF08241"/>
    </source>
</evidence>
<dbReference type="GO" id="GO:0032259">
    <property type="term" value="P:methylation"/>
    <property type="evidence" value="ECO:0007669"/>
    <property type="project" value="UniProtKB-KW"/>
</dbReference>
<comment type="caution">
    <text evidence="2">The sequence shown here is derived from an EMBL/GenBank/DDBJ whole genome shotgun (WGS) entry which is preliminary data.</text>
</comment>
<dbReference type="RefSeq" id="WP_215486680.1">
    <property type="nucleotide sequence ID" value="NZ_BAAAPJ010000003.1"/>
</dbReference>
<feature type="domain" description="Methyltransferase type 11" evidence="1">
    <location>
        <begin position="40"/>
        <end position="130"/>
    </location>
</feature>
<dbReference type="InterPro" id="IPR013216">
    <property type="entry name" value="Methyltransf_11"/>
</dbReference>
<reference evidence="2 3" key="1">
    <citation type="submission" date="2021-03" db="EMBL/GenBank/DDBJ databases">
        <title>Microbacterium pauli sp. nov., isolated from microfiltered milk.</title>
        <authorList>
            <person name="Bellassi P."/>
            <person name="Fontana A."/>
            <person name="Callegari M.L."/>
            <person name="Lorenzo M."/>
            <person name="Cappa F."/>
        </authorList>
    </citation>
    <scope>NUCLEOTIDE SEQUENCE [LARGE SCALE GENOMIC DNA]</scope>
    <source>
        <strain evidence="2 3">DSM 18909</strain>
    </source>
</reference>
<dbReference type="InterPro" id="IPR029063">
    <property type="entry name" value="SAM-dependent_MTases_sf"/>
</dbReference>
<dbReference type="PANTHER" id="PTHR43591:SF24">
    <property type="entry name" value="2-METHOXY-6-POLYPRENYL-1,4-BENZOQUINOL METHYLASE, MITOCHONDRIAL"/>
    <property type="match status" value="1"/>
</dbReference>
<dbReference type="Proteomes" id="UP000740605">
    <property type="component" value="Unassembled WGS sequence"/>
</dbReference>
<dbReference type="PANTHER" id="PTHR43591">
    <property type="entry name" value="METHYLTRANSFERASE"/>
    <property type="match status" value="1"/>
</dbReference>
<dbReference type="GO" id="GO:0008168">
    <property type="term" value="F:methyltransferase activity"/>
    <property type="evidence" value="ECO:0007669"/>
    <property type="project" value="UniProtKB-KW"/>
</dbReference>
<accession>A0ABS5XSF7</accession>
<gene>
    <name evidence="2" type="ORF">J0P97_05080</name>
</gene>
<keyword evidence="3" id="KW-1185">Reference proteome</keyword>
<keyword evidence="2" id="KW-0489">Methyltransferase</keyword>
<dbReference type="EMBL" id="JAFLHG010000003">
    <property type="protein sequence ID" value="MBT8797443.1"/>
    <property type="molecule type" value="Genomic_DNA"/>
</dbReference>
<dbReference type="SUPFAM" id="SSF53335">
    <property type="entry name" value="S-adenosyl-L-methionine-dependent methyltransferases"/>
    <property type="match status" value="1"/>
</dbReference>
<proteinExistence type="predicted"/>
<dbReference type="Gene3D" id="3.40.50.150">
    <property type="entry name" value="Vaccinia Virus protein VP39"/>
    <property type="match status" value="1"/>
</dbReference>
<dbReference type="Pfam" id="PF08241">
    <property type="entry name" value="Methyltransf_11"/>
    <property type="match status" value="1"/>
</dbReference>
<keyword evidence="2" id="KW-0808">Transferase</keyword>
<name>A0ABS5XSF7_9MICO</name>
<sequence>MSEWEGTGAAYAASFALLTAGAVDAVLDAVAARVPRGELLDAGAGSGALLAAAERRGYVVQAAEPEPSLIAVLRDVHPRVAVAPAALPHLPYPDGAFDAVTATFVLNHVHDPRASARELARVSRAGGAVAATIWPAGTSPLRPLWEAMSRVVGSGSPAHTLPPDRDFPRTPEGLARLLTDAGVRDVDTSEPAWTWEISPDALWSGVEGGIATIGNLYRRVDPPTRRRMREVYERESAALVGTSDVLRLPHTAVLAVGTR</sequence>
<protein>
    <submittedName>
        <fullName evidence="2">Methyltransferase domain-containing protein</fullName>
    </submittedName>
</protein>